<gene>
    <name evidence="1" type="primary">ga22214</name>
    <name evidence="1" type="ORF">PR202_ga22214</name>
</gene>
<name>A0AAV5D117_ELECO</name>
<dbReference type="EMBL" id="BQKI01000011">
    <property type="protein sequence ID" value="GJN04649.1"/>
    <property type="molecule type" value="Genomic_DNA"/>
</dbReference>
<protein>
    <submittedName>
        <fullName evidence="1">Uncharacterized protein</fullName>
    </submittedName>
</protein>
<reference evidence="1" key="2">
    <citation type="submission" date="2021-12" db="EMBL/GenBank/DDBJ databases">
        <title>Resequencing data analysis of finger millet.</title>
        <authorList>
            <person name="Hatakeyama M."/>
            <person name="Aluri S."/>
            <person name="Balachadran M.T."/>
            <person name="Sivarajan S.R."/>
            <person name="Poveda L."/>
            <person name="Shimizu-Inatsugi R."/>
            <person name="Schlapbach R."/>
            <person name="Sreeman S.M."/>
            <person name="Shimizu K.K."/>
        </authorList>
    </citation>
    <scope>NUCLEOTIDE SEQUENCE</scope>
</reference>
<dbReference type="AlphaFoldDB" id="A0AAV5D117"/>
<evidence type="ECO:0000313" key="1">
    <source>
        <dbReference type="EMBL" id="GJN04649.1"/>
    </source>
</evidence>
<keyword evidence="2" id="KW-1185">Reference proteome</keyword>
<sequence>MFIHLMTVLDLPKWLYKALDKNMRGFLWKDHGTTNGGCCLVPWNRVQRPLQYGGLGIRNLELQGWALRIRWMWLEKTDAPRPWEGLPIVVPRHAQALFNVIVATNVGDGQTTKFWTDQWLQGQTISEIAPQLVGTVPKNAIQNRTVAQALQNRT</sequence>
<accession>A0AAV5D117</accession>
<evidence type="ECO:0000313" key="2">
    <source>
        <dbReference type="Proteomes" id="UP001054889"/>
    </source>
</evidence>
<dbReference type="Proteomes" id="UP001054889">
    <property type="component" value="Unassembled WGS sequence"/>
</dbReference>
<reference evidence="1" key="1">
    <citation type="journal article" date="2018" name="DNA Res.">
        <title>Multiple hybrid de novo genome assembly of finger millet, an orphan allotetraploid crop.</title>
        <authorList>
            <person name="Hatakeyama M."/>
            <person name="Aluri S."/>
            <person name="Balachadran M.T."/>
            <person name="Sivarajan S.R."/>
            <person name="Patrignani A."/>
            <person name="Gruter S."/>
            <person name="Poveda L."/>
            <person name="Shimizu-Inatsugi R."/>
            <person name="Baeten J."/>
            <person name="Francoijs K.J."/>
            <person name="Nataraja K.N."/>
            <person name="Reddy Y.A.N."/>
            <person name="Phadnis S."/>
            <person name="Ravikumar R.L."/>
            <person name="Schlapbach R."/>
            <person name="Sreeman S.M."/>
            <person name="Shimizu K.K."/>
        </authorList>
    </citation>
    <scope>NUCLEOTIDE SEQUENCE</scope>
</reference>
<comment type="caution">
    <text evidence="1">The sequence shown here is derived from an EMBL/GenBank/DDBJ whole genome shotgun (WGS) entry which is preliminary data.</text>
</comment>
<organism evidence="1 2">
    <name type="scientific">Eleusine coracana subsp. coracana</name>
    <dbReference type="NCBI Taxonomy" id="191504"/>
    <lineage>
        <taxon>Eukaryota</taxon>
        <taxon>Viridiplantae</taxon>
        <taxon>Streptophyta</taxon>
        <taxon>Embryophyta</taxon>
        <taxon>Tracheophyta</taxon>
        <taxon>Spermatophyta</taxon>
        <taxon>Magnoliopsida</taxon>
        <taxon>Liliopsida</taxon>
        <taxon>Poales</taxon>
        <taxon>Poaceae</taxon>
        <taxon>PACMAD clade</taxon>
        <taxon>Chloridoideae</taxon>
        <taxon>Cynodonteae</taxon>
        <taxon>Eleusininae</taxon>
        <taxon>Eleusine</taxon>
    </lineage>
</organism>
<proteinExistence type="predicted"/>